<sequence>MAATDPGTLMWARACELIDRAERLHRQFFQPTAAPVRDLCWQPPVDIIETDSELLIGVALPGVDSRAVKVTVDSNTVMVTGFRRANTLPRGSRVHRLEIPYGRFERQITFPASGLQLGQAEFADGCLMLKFSKQPLTEERIDV</sequence>
<dbReference type="OrthoDB" id="9792695at2"/>
<comment type="similarity">
    <text evidence="1 2">Belongs to the small heat shock protein (HSP20) family.</text>
</comment>
<dbReference type="Proteomes" id="UP000183208">
    <property type="component" value="Unassembled WGS sequence"/>
</dbReference>
<evidence type="ECO:0000256" key="1">
    <source>
        <dbReference type="PROSITE-ProRule" id="PRU00285"/>
    </source>
</evidence>
<dbReference type="Pfam" id="PF00011">
    <property type="entry name" value="HSP20"/>
    <property type="match status" value="1"/>
</dbReference>
<protein>
    <submittedName>
        <fullName evidence="4">Molecular chaperone IbpA, HSP20 family</fullName>
    </submittedName>
</protein>
<dbReference type="InterPro" id="IPR008978">
    <property type="entry name" value="HSP20-like_chaperone"/>
</dbReference>
<proteinExistence type="inferred from homology"/>
<accession>A0A1M7G8Y3</accession>
<organism evidence="4 5">
    <name type="scientific">Bradyrhizobium lablabi</name>
    <dbReference type="NCBI Taxonomy" id="722472"/>
    <lineage>
        <taxon>Bacteria</taxon>
        <taxon>Pseudomonadati</taxon>
        <taxon>Pseudomonadota</taxon>
        <taxon>Alphaproteobacteria</taxon>
        <taxon>Hyphomicrobiales</taxon>
        <taxon>Nitrobacteraceae</taxon>
        <taxon>Bradyrhizobium</taxon>
    </lineage>
</organism>
<dbReference type="SUPFAM" id="SSF49764">
    <property type="entry name" value="HSP20-like chaperones"/>
    <property type="match status" value="1"/>
</dbReference>
<dbReference type="Gene3D" id="2.60.40.790">
    <property type="match status" value="1"/>
</dbReference>
<evidence type="ECO:0000313" key="4">
    <source>
        <dbReference type="EMBL" id="SEE16391.1"/>
    </source>
</evidence>
<evidence type="ECO:0000313" key="5">
    <source>
        <dbReference type="Proteomes" id="UP000183208"/>
    </source>
</evidence>
<reference evidence="4 5" key="1">
    <citation type="submission" date="2016-10" db="EMBL/GenBank/DDBJ databases">
        <authorList>
            <person name="de Groot N.N."/>
        </authorList>
    </citation>
    <scope>NUCLEOTIDE SEQUENCE [LARGE SCALE GENOMIC DNA]</scope>
    <source>
        <strain evidence="4 5">GAS522</strain>
    </source>
</reference>
<name>A0A1M7G8Y3_9BRAD</name>
<gene>
    <name evidence="4" type="ORF">SAMN05444171_6479</name>
</gene>
<dbReference type="CDD" id="cd06464">
    <property type="entry name" value="ACD_sHsps-like"/>
    <property type="match status" value="1"/>
</dbReference>
<evidence type="ECO:0000256" key="2">
    <source>
        <dbReference type="RuleBase" id="RU003616"/>
    </source>
</evidence>
<dbReference type="PROSITE" id="PS01031">
    <property type="entry name" value="SHSP"/>
    <property type="match status" value="1"/>
</dbReference>
<dbReference type="EMBL" id="FNTI01000001">
    <property type="protein sequence ID" value="SEE16391.1"/>
    <property type="molecule type" value="Genomic_DNA"/>
</dbReference>
<evidence type="ECO:0000259" key="3">
    <source>
        <dbReference type="PROSITE" id="PS01031"/>
    </source>
</evidence>
<dbReference type="RefSeq" id="WP_074827675.1">
    <property type="nucleotide sequence ID" value="NZ_FNTI01000001.1"/>
</dbReference>
<dbReference type="InterPro" id="IPR002068">
    <property type="entry name" value="A-crystallin/Hsp20_dom"/>
</dbReference>
<dbReference type="AlphaFoldDB" id="A0A1M7G8Y3"/>
<feature type="domain" description="SHSP" evidence="3">
    <location>
        <begin position="36"/>
        <end position="143"/>
    </location>
</feature>